<name>A0A2P2PRH1_RHIMU</name>
<dbReference type="AlphaFoldDB" id="A0A2P2PRH1"/>
<evidence type="ECO:0000313" key="1">
    <source>
        <dbReference type="EMBL" id="MBX57301.1"/>
    </source>
</evidence>
<accession>A0A2P2PRH1</accession>
<organism evidence="1">
    <name type="scientific">Rhizophora mucronata</name>
    <name type="common">Asiatic mangrove</name>
    <dbReference type="NCBI Taxonomy" id="61149"/>
    <lineage>
        <taxon>Eukaryota</taxon>
        <taxon>Viridiplantae</taxon>
        <taxon>Streptophyta</taxon>
        <taxon>Embryophyta</taxon>
        <taxon>Tracheophyta</taxon>
        <taxon>Spermatophyta</taxon>
        <taxon>Magnoliopsida</taxon>
        <taxon>eudicotyledons</taxon>
        <taxon>Gunneridae</taxon>
        <taxon>Pentapetalae</taxon>
        <taxon>rosids</taxon>
        <taxon>fabids</taxon>
        <taxon>Malpighiales</taxon>
        <taxon>Rhizophoraceae</taxon>
        <taxon>Rhizophora</taxon>
    </lineage>
</organism>
<sequence length="34" mass="3772">MMDLYCLSFNAMSDLSLDGLINSLVVKIFAIYGI</sequence>
<dbReference type="EMBL" id="GGEC01076817">
    <property type="protein sequence ID" value="MBX57301.1"/>
    <property type="molecule type" value="Transcribed_RNA"/>
</dbReference>
<proteinExistence type="predicted"/>
<reference evidence="1" key="1">
    <citation type="submission" date="2018-02" db="EMBL/GenBank/DDBJ databases">
        <title>Rhizophora mucronata_Transcriptome.</title>
        <authorList>
            <person name="Meera S.P."/>
            <person name="Sreeshan A."/>
            <person name="Augustine A."/>
        </authorList>
    </citation>
    <scope>NUCLEOTIDE SEQUENCE</scope>
    <source>
        <tissue evidence="1">Leaf</tissue>
    </source>
</reference>
<protein>
    <submittedName>
        <fullName evidence="1">Uncharacterized protein</fullName>
    </submittedName>
</protein>